<name>A0A1T4QJ95_9ENTE</name>
<comment type="subcellular location">
    <subcellularLocation>
        <location evidence="1">Cell membrane</location>
        <topology evidence="1">Multi-pass membrane protein</topology>
    </subcellularLocation>
</comment>
<accession>A0A1T4QJ95</accession>
<evidence type="ECO:0000256" key="5">
    <source>
        <dbReference type="ARBA" id="ARBA00023136"/>
    </source>
</evidence>
<evidence type="ECO:0000256" key="1">
    <source>
        <dbReference type="ARBA" id="ARBA00004651"/>
    </source>
</evidence>
<dbReference type="STRING" id="263852.SAMN02745116_02208"/>
<dbReference type="Pfam" id="PF03788">
    <property type="entry name" value="LrgA"/>
    <property type="match status" value="1"/>
</dbReference>
<evidence type="ECO:0000256" key="6">
    <source>
        <dbReference type="SAM" id="Phobius"/>
    </source>
</evidence>
<keyword evidence="8" id="KW-1185">Reference proteome</keyword>
<dbReference type="InterPro" id="IPR005538">
    <property type="entry name" value="LrgA/CidA"/>
</dbReference>
<keyword evidence="2" id="KW-1003">Cell membrane</keyword>
<dbReference type="RefSeq" id="WP_078808115.1">
    <property type="nucleotide sequence ID" value="NZ_FUXI01000030.1"/>
</dbReference>
<dbReference type="EMBL" id="FUXI01000030">
    <property type="protein sequence ID" value="SKA03726.1"/>
    <property type="molecule type" value="Genomic_DNA"/>
</dbReference>
<dbReference type="PANTHER" id="PTHR33931">
    <property type="entry name" value="HOLIN-LIKE PROTEIN CIDA-RELATED"/>
    <property type="match status" value="1"/>
</dbReference>
<feature type="transmembrane region" description="Helical" evidence="6">
    <location>
        <begin position="85"/>
        <end position="104"/>
    </location>
</feature>
<dbReference type="Proteomes" id="UP000190328">
    <property type="component" value="Unassembled WGS sequence"/>
</dbReference>
<keyword evidence="4 6" id="KW-1133">Transmembrane helix</keyword>
<sequence length="124" mass="13927">MKIYRQLFFILFFSFLGESVSTVLKLPIPGSILGMIFLFIALETNLLKVEDIKEVGEFLLGNMTILFLPAGVGIMAQFHVIAGKWWQIAFIIIFALVLNIVIVGKIVEFVKVKLEGDYEEGDNA</sequence>
<dbReference type="GO" id="GO:0005886">
    <property type="term" value="C:plasma membrane"/>
    <property type="evidence" value="ECO:0007669"/>
    <property type="project" value="UniProtKB-SubCell"/>
</dbReference>
<evidence type="ECO:0000256" key="4">
    <source>
        <dbReference type="ARBA" id="ARBA00022989"/>
    </source>
</evidence>
<keyword evidence="3 6" id="KW-0812">Transmembrane</keyword>
<feature type="transmembrane region" description="Helical" evidence="6">
    <location>
        <begin position="59"/>
        <end position="79"/>
    </location>
</feature>
<evidence type="ECO:0000256" key="3">
    <source>
        <dbReference type="ARBA" id="ARBA00022692"/>
    </source>
</evidence>
<keyword evidence="5 6" id="KW-0472">Membrane</keyword>
<feature type="transmembrane region" description="Helical" evidence="6">
    <location>
        <begin position="31"/>
        <end position="47"/>
    </location>
</feature>
<evidence type="ECO:0000313" key="8">
    <source>
        <dbReference type="Proteomes" id="UP000190328"/>
    </source>
</evidence>
<dbReference type="AlphaFoldDB" id="A0A1T4QJ95"/>
<organism evidence="7 8">
    <name type="scientific">Pilibacter termitis</name>
    <dbReference type="NCBI Taxonomy" id="263852"/>
    <lineage>
        <taxon>Bacteria</taxon>
        <taxon>Bacillati</taxon>
        <taxon>Bacillota</taxon>
        <taxon>Bacilli</taxon>
        <taxon>Lactobacillales</taxon>
        <taxon>Enterococcaceae</taxon>
        <taxon>Pilibacter</taxon>
    </lineage>
</organism>
<reference evidence="7 8" key="1">
    <citation type="submission" date="2017-02" db="EMBL/GenBank/DDBJ databases">
        <authorList>
            <person name="Peterson S.W."/>
        </authorList>
    </citation>
    <scope>NUCLEOTIDE SEQUENCE [LARGE SCALE GENOMIC DNA]</scope>
    <source>
        <strain evidence="7 8">ATCC BAA-1030</strain>
    </source>
</reference>
<protein>
    <submittedName>
        <fullName evidence="7">Holin-like protein</fullName>
    </submittedName>
</protein>
<evidence type="ECO:0000313" key="7">
    <source>
        <dbReference type="EMBL" id="SKA03726.1"/>
    </source>
</evidence>
<dbReference type="PANTHER" id="PTHR33931:SF2">
    <property type="entry name" value="HOLIN-LIKE PROTEIN CIDA"/>
    <property type="match status" value="1"/>
</dbReference>
<evidence type="ECO:0000256" key="2">
    <source>
        <dbReference type="ARBA" id="ARBA00022475"/>
    </source>
</evidence>
<dbReference type="OrthoDB" id="3176438at2"/>
<gene>
    <name evidence="7" type="ORF">SAMN02745116_02208</name>
</gene>
<proteinExistence type="predicted"/>